<evidence type="ECO:0000256" key="4">
    <source>
        <dbReference type="ARBA" id="ARBA00023180"/>
    </source>
</evidence>
<protein>
    <recommendedName>
        <fullName evidence="6">Integrin alpha third immunoglobulin-like domain-containing protein</fullName>
    </recommendedName>
</protein>
<reference evidence="7" key="4">
    <citation type="submission" date="2025-09" db="UniProtKB">
        <authorList>
            <consortium name="Ensembl"/>
        </authorList>
    </citation>
    <scope>IDENTIFICATION</scope>
</reference>
<dbReference type="Gene3D" id="2.60.40.1530">
    <property type="entry name" value="ntegrin, alpha v. Chain A, domain 4"/>
    <property type="match status" value="1"/>
</dbReference>
<dbReference type="InterPro" id="IPR032695">
    <property type="entry name" value="Integrin_dom_sf"/>
</dbReference>
<reference evidence="7" key="3">
    <citation type="submission" date="2025-08" db="UniProtKB">
        <authorList>
            <consortium name="Ensembl"/>
        </authorList>
    </citation>
    <scope>IDENTIFICATION</scope>
</reference>
<evidence type="ECO:0000313" key="8">
    <source>
        <dbReference type="Proteomes" id="UP000008144"/>
    </source>
</evidence>
<dbReference type="Pfam" id="PF20806">
    <property type="entry name" value="Integrin_A_Ig_3"/>
    <property type="match status" value="1"/>
</dbReference>
<dbReference type="GeneTree" id="ENSGT00940000165133"/>
<reference evidence="7" key="2">
    <citation type="journal article" date="2008" name="Genome Biol.">
        <title>Improved genome assembly and evidence-based global gene model set for the chordate Ciona intestinalis: new insight into intron and operon populations.</title>
        <authorList>
            <person name="Satou Y."/>
            <person name="Mineta K."/>
            <person name="Ogasawara M."/>
            <person name="Sasakura Y."/>
            <person name="Shoguchi E."/>
            <person name="Ueno K."/>
            <person name="Yamada L."/>
            <person name="Matsumoto J."/>
            <person name="Wasserscheid J."/>
            <person name="Dewar K."/>
            <person name="Wiley G.B."/>
            <person name="Macmil S.L."/>
            <person name="Roe B.A."/>
            <person name="Zeller R.W."/>
            <person name="Hastings K.E."/>
            <person name="Lemaire P."/>
            <person name="Lindquist E."/>
            <person name="Endo T."/>
            <person name="Hotta K."/>
            <person name="Inaba K."/>
        </authorList>
    </citation>
    <scope>NUCLEOTIDE SEQUENCE [LARGE SCALE GENOMIC DNA]</scope>
    <source>
        <strain evidence="7">wild type</strain>
    </source>
</reference>
<keyword evidence="8" id="KW-1185">Reference proteome</keyword>
<keyword evidence="5" id="KW-1133">Transmembrane helix</keyword>
<dbReference type="Ensembl" id="ENSCINT00000032652.1">
    <property type="protein sequence ID" value="ENSCINP00000031711.1"/>
    <property type="gene ID" value="ENSCING00000019119.1"/>
</dbReference>
<dbReference type="HOGENOM" id="CLU_511842_0_0_1"/>
<dbReference type="GO" id="GO:0009986">
    <property type="term" value="C:cell surface"/>
    <property type="evidence" value="ECO:0000318"/>
    <property type="project" value="GO_Central"/>
</dbReference>
<dbReference type="Gene3D" id="1.20.5.930">
    <property type="entry name" value="Bicelle-embedded integrin alpha(iib) transmembrane segment"/>
    <property type="match status" value="1"/>
</dbReference>
<dbReference type="Gene3D" id="2.60.40.1510">
    <property type="entry name" value="ntegrin, alpha v. Chain A, domain 3"/>
    <property type="match status" value="1"/>
</dbReference>
<evidence type="ECO:0000259" key="6">
    <source>
        <dbReference type="Pfam" id="PF20806"/>
    </source>
</evidence>
<accession>H2XPX7</accession>
<evidence type="ECO:0000256" key="3">
    <source>
        <dbReference type="ARBA" id="ARBA00023136"/>
    </source>
</evidence>
<keyword evidence="2" id="KW-0401">Integrin</keyword>
<comment type="subcellular location">
    <subcellularLocation>
        <location evidence="1">Membrane</location>
        <topology evidence="1">Single-pass type I membrane protein</topology>
    </subcellularLocation>
</comment>
<dbReference type="InParanoid" id="H2XPX7"/>
<dbReference type="SUPFAM" id="SSF69179">
    <property type="entry name" value="Integrin domains"/>
    <property type="match status" value="1"/>
</dbReference>
<dbReference type="EMBL" id="EAAA01002936">
    <property type="status" value="NOT_ANNOTATED_CDS"/>
    <property type="molecule type" value="Genomic_DNA"/>
</dbReference>
<dbReference type="GO" id="GO:0098609">
    <property type="term" value="P:cell-cell adhesion"/>
    <property type="evidence" value="ECO:0000318"/>
    <property type="project" value="GO_Central"/>
</dbReference>
<dbReference type="GO" id="GO:0008305">
    <property type="term" value="C:integrin complex"/>
    <property type="evidence" value="ECO:0000318"/>
    <property type="project" value="GO_Central"/>
</dbReference>
<keyword evidence="5" id="KW-0812">Transmembrane</keyword>
<name>H2XPX7_CIOIN</name>
<evidence type="ECO:0000313" key="7">
    <source>
        <dbReference type="Ensembl" id="ENSCINP00000031711.1"/>
    </source>
</evidence>
<keyword evidence="4" id="KW-0325">Glycoprotein</keyword>
<dbReference type="Proteomes" id="UP000008144">
    <property type="component" value="Chromosome 9"/>
</dbReference>
<dbReference type="AlphaFoldDB" id="H2XPX7"/>
<sequence>MDLSTVLDSKIFDSQSKRITFFGKTTSVETKTLSVTSTYTCFVYSVKLNSLFYFIQTNALGTSAGALEISPTISFSYDFTAAHKQAVLSGIIDPLKEKKISADWTFNKSCSGTNGKCVHDLSVSATYSIRTDNSVLVLGANPGILSVGITIRNNGPDNAFFTRLNITSGSLAFSKTTGSCIRTVSSDVVSGILVLSYQRTASVLGDMMLANTMCQFTVEYSLDSLTSKATSKQLQLNGIIYSNAGGVAVASDPNLQNNKFELKRTVQYSSAVSVSGQSNPDYLFYERSTEPKVAYTLTDAVLGGNRTNIVHTHMIENGGPLRVAKLLTTFTWPEATKAGLPLLYIYDIQCLPASKCTCDTANKINSLGLHVNISRTTPIDLTFPEATTILPSIVNCAGVICKSISCSISQLEPFKSVTLTASFKLWLPSLNNKLLVTNLRSLLNVNVENEPIYPNANLLSTVSTTVSVKLPVATGQGNNAVNLGAIIGGILGGIALLCIMIAVMWKAGFFKSKYGEMKRDAMRSSLRDANGDLGRSTDDLVDSPYELAIN</sequence>
<evidence type="ECO:0000256" key="5">
    <source>
        <dbReference type="SAM" id="Phobius"/>
    </source>
</evidence>
<dbReference type="GO" id="GO:0038023">
    <property type="term" value="F:signaling receptor activity"/>
    <property type="evidence" value="ECO:0000318"/>
    <property type="project" value="GO_Central"/>
</dbReference>
<dbReference type="PANTHER" id="PTHR23220:SF133">
    <property type="entry name" value="INTEGRIN ALPHA-PS2"/>
    <property type="match status" value="1"/>
</dbReference>
<reference evidence="8" key="1">
    <citation type="journal article" date="2002" name="Science">
        <title>The draft genome of Ciona intestinalis: insights into chordate and vertebrate origins.</title>
        <authorList>
            <person name="Dehal P."/>
            <person name="Satou Y."/>
            <person name="Campbell R.K."/>
            <person name="Chapman J."/>
            <person name="Degnan B."/>
            <person name="De Tomaso A."/>
            <person name="Davidson B."/>
            <person name="Di Gregorio A."/>
            <person name="Gelpke M."/>
            <person name="Goodstein D.M."/>
            <person name="Harafuji N."/>
            <person name="Hastings K.E."/>
            <person name="Ho I."/>
            <person name="Hotta K."/>
            <person name="Huang W."/>
            <person name="Kawashima T."/>
            <person name="Lemaire P."/>
            <person name="Martinez D."/>
            <person name="Meinertzhagen I.A."/>
            <person name="Necula S."/>
            <person name="Nonaka M."/>
            <person name="Putnam N."/>
            <person name="Rash S."/>
            <person name="Saiga H."/>
            <person name="Satake M."/>
            <person name="Terry A."/>
            <person name="Yamada L."/>
            <person name="Wang H.G."/>
            <person name="Awazu S."/>
            <person name="Azumi K."/>
            <person name="Boore J."/>
            <person name="Branno M."/>
            <person name="Chin-Bow S."/>
            <person name="DeSantis R."/>
            <person name="Doyle S."/>
            <person name="Francino P."/>
            <person name="Keys D.N."/>
            <person name="Haga S."/>
            <person name="Hayashi H."/>
            <person name="Hino K."/>
            <person name="Imai K.S."/>
            <person name="Inaba K."/>
            <person name="Kano S."/>
            <person name="Kobayashi K."/>
            <person name="Kobayashi M."/>
            <person name="Lee B.I."/>
            <person name="Makabe K.W."/>
            <person name="Manohar C."/>
            <person name="Matassi G."/>
            <person name="Medina M."/>
            <person name="Mochizuki Y."/>
            <person name="Mount S."/>
            <person name="Morishita T."/>
            <person name="Miura S."/>
            <person name="Nakayama A."/>
            <person name="Nishizaka S."/>
            <person name="Nomoto H."/>
            <person name="Ohta F."/>
            <person name="Oishi K."/>
            <person name="Rigoutsos I."/>
            <person name="Sano M."/>
            <person name="Sasaki A."/>
            <person name="Sasakura Y."/>
            <person name="Shoguchi E."/>
            <person name="Shin-i T."/>
            <person name="Spagnuolo A."/>
            <person name="Stainier D."/>
            <person name="Suzuki M.M."/>
            <person name="Tassy O."/>
            <person name="Takatori N."/>
            <person name="Tokuoka M."/>
            <person name="Yagi K."/>
            <person name="Yoshizaki F."/>
            <person name="Wada S."/>
            <person name="Zhang C."/>
            <person name="Hyatt P.D."/>
            <person name="Larimer F."/>
            <person name="Detter C."/>
            <person name="Doggett N."/>
            <person name="Glavina T."/>
            <person name="Hawkins T."/>
            <person name="Richardson P."/>
            <person name="Lucas S."/>
            <person name="Kohara Y."/>
            <person name="Levine M."/>
            <person name="Satoh N."/>
            <person name="Rokhsar D.S."/>
        </authorList>
    </citation>
    <scope>NUCLEOTIDE SEQUENCE [LARGE SCALE GENOMIC DNA]</scope>
</reference>
<keyword evidence="3 5" id="KW-0472">Membrane</keyword>
<dbReference type="GO" id="GO:0007229">
    <property type="term" value="P:integrin-mediated signaling pathway"/>
    <property type="evidence" value="ECO:0000318"/>
    <property type="project" value="GO_Central"/>
</dbReference>
<proteinExistence type="predicted"/>
<evidence type="ECO:0000256" key="1">
    <source>
        <dbReference type="ARBA" id="ARBA00004479"/>
    </source>
</evidence>
<dbReference type="InterPro" id="IPR048286">
    <property type="entry name" value="Integrin_alpha_Ig-like_3"/>
</dbReference>
<feature type="domain" description="Integrin alpha third immunoglobulin-like" evidence="6">
    <location>
        <begin position="272"/>
        <end position="469"/>
    </location>
</feature>
<dbReference type="OMA" id="IAVMWKA"/>
<dbReference type="STRING" id="7719.ENSCINP00000031711"/>
<evidence type="ECO:0000256" key="2">
    <source>
        <dbReference type="ARBA" id="ARBA00023037"/>
    </source>
</evidence>
<feature type="transmembrane region" description="Helical" evidence="5">
    <location>
        <begin position="483"/>
        <end position="505"/>
    </location>
</feature>
<dbReference type="PANTHER" id="PTHR23220">
    <property type="entry name" value="INTEGRIN ALPHA"/>
    <property type="match status" value="1"/>
</dbReference>
<organism evidence="7 8">
    <name type="scientific">Ciona intestinalis</name>
    <name type="common">Transparent sea squirt</name>
    <name type="synonym">Ascidia intestinalis</name>
    <dbReference type="NCBI Taxonomy" id="7719"/>
    <lineage>
        <taxon>Eukaryota</taxon>
        <taxon>Metazoa</taxon>
        <taxon>Chordata</taxon>
        <taxon>Tunicata</taxon>
        <taxon>Ascidiacea</taxon>
        <taxon>Phlebobranchia</taxon>
        <taxon>Cionidae</taxon>
        <taxon>Ciona</taxon>
    </lineage>
</organism>